<dbReference type="SUPFAM" id="SSF53335">
    <property type="entry name" value="S-adenosyl-L-methionine-dependent methyltransferases"/>
    <property type="match status" value="1"/>
</dbReference>
<dbReference type="AlphaFoldDB" id="A0A7V1D2M3"/>
<gene>
    <name evidence="1" type="ORF">ENH88_20170</name>
</gene>
<dbReference type="EMBL" id="DRGM01000195">
    <property type="protein sequence ID" value="HEA18719.1"/>
    <property type="molecule type" value="Genomic_DNA"/>
</dbReference>
<evidence type="ECO:0008006" key="2">
    <source>
        <dbReference type="Google" id="ProtNLM"/>
    </source>
</evidence>
<proteinExistence type="predicted"/>
<evidence type="ECO:0000313" key="1">
    <source>
        <dbReference type="EMBL" id="HEA18719.1"/>
    </source>
</evidence>
<sequence length="254" mass="28337">MTPLMLDLTQLPHSSLLANIRSPYGLLRIVENGQYRWFTLGDDHVIQGVMDKTQPDLLCAPVNQAMFICLLPITANTQLLNLGAGSGCFERALKESAIKLTSVEISADIIAAAQKYFLLDETTPIINDCAEHFIAQCQQRFDVILIDIFSAQSQQALLQKHAFWHACFTHLTPRGKIAINLAPSNEQQVINLLLLLRSLFNEFIVIEFKQFKNIVVIASNASLAGITIENIKLCDNINTANLAENIKQLLYTKN</sequence>
<organism evidence="1">
    <name type="scientific">Pseudoalteromonas prydzensis</name>
    <dbReference type="NCBI Taxonomy" id="182141"/>
    <lineage>
        <taxon>Bacteria</taxon>
        <taxon>Pseudomonadati</taxon>
        <taxon>Pseudomonadota</taxon>
        <taxon>Gammaproteobacteria</taxon>
        <taxon>Alteromonadales</taxon>
        <taxon>Pseudoalteromonadaceae</taxon>
        <taxon>Pseudoalteromonas</taxon>
    </lineage>
</organism>
<comment type="caution">
    <text evidence="1">The sequence shown here is derived from an EMBL/GenBank/DDBJ whole genome shotgun (WGS) entry which is preliminary data.</text>
</comment>
<reference evidence="1" key="1">
    <citation type="journal article" date="2020" name="mSystems">
        <title>Genome- and Community-Level Interaction Insights into Carbon Utilization and Element Cycling Functions of Hydrothermarchaeota in Hydrothermal Sediment.</title>
        <authorList>
            <person name="Zhou Z."/>
            <person name="Liu Y."/>
            <person name="Xu W."/>
            <person name="Pan J."/>
            <person name="Luo Z.H."/>
            <person name="Li M."/>
        </authorList>
    </citation>
    <scope>NUCLEOTIDE SEQUENCE [LARGE SCALE GENOMIC DNA]</scope>
    <source>
        <strain evidence="1">HyVt-346</strain>
    </source>
</reference>
<dbReference type="Proteomes" id="UP000886188">
    <property type="component" value="Unassembled WGS sequence"/>
</dbReference>
<dbReference type="Gene3D" id="3.40.50.150">
    <property type="entry name" value="Vaccinia Virus protein VP39"/>
    <property type="match status" value="1"/>
</dbReference>
<dbReference type="RefSeq" id="WP_304185064.1">
    <property type="nucleotide sequence ID" value="NZ_DRGM01000195.1"/>
</dbReference>
<protein>
    <recommendedName>
        <fullName evidence="2">Spermidine synthase</fullName>
    </recommendedName>
</protein>
<accession>A0A7V1D2M3</accession>
<dbReference type="InterPro" id="IPR029063">
    <property type="entry name" value="SAM-dependent_MTases_sf"/>
</dbReference>
<name>A0A7V1D2M3_9GAMM</name>